<reference evidence="2 3" key="1">
    <citation type="submission" date="2020-08" db="EMBL/GenBank/DDBJ databases">
        <title>Exploring microbial biodiversity for novel pathways involved in the catabolism of aromatic compounds derived from lignin.</title>
        <authorList>
            <person name="Elkins J."/>
        </authorList>
    </citation>
    <scope>NUCLEOTIDE SEQUENCE [LARGE SCALE GENOMIC DNA]</scope>
    <source>
        <strain evidence="2 3">B1D3A</strain>
    </source>
</reference>
<keyword evidence="1" id="KW-0472">Membrane</keyword>
<dbReference type="Proteomes" id="UP001138540">
    <property type="component" value="Unassembled WGS sequence"/>
</dbReference>
<keyword evidence="1" id="KW-0812">Transmembrane</keyword>
<comment type="caution">
    <text evidence="2">The sequence shown here is derived from an EMBL/GenBank/DDBJ whole genome shotgun (WGS) entry which is preliminary data.</text>
</comment>
<comment type="subcellular location">
    <subcellularLocation>
        <location evidence="1">Cell membrane</location>
        <topology evidence="1">Multi-pass membrane protein</topology>
    </subcellularLocation>
</comment>
<dbReference type="InterPro" id="IPR002994">
    <property type="entry name" value="Surf1/Shy1"/>
</dbReference>
<dbReference type="RefSeq" id="WP_184150488.1">
    <property type="nucleotide sequence ID" value="NZ_JACHKA010000001.1"/>
</dbReference>
<evidence type="ECO:0000313" key="2">
    <source>
        <dbReference type="EMBL" id="MBB5984843.1"/>
    </source>
</evidence>
<dbReference type="EMBL" id="JACHKA010000001">
    <property type="protein sequence ID" value="MBB5984843.1"/>
    <property type="molecule type" value="Genomic_DNA"/>
</dbReference>
<sequence length="221" mass="23866">MIRPVPLVPTIIVALAIALMIALGLWQLDRAHEKEAAIAIWQRNMALPATAYPVANPVDESLLFRRLSAHCLRVVDWRVIGGRSRDGRPGWRHVAYCATGAEGPGLVVDVGVSLAPDARVAWTGGPVQGLATHEPDSTPWLDRLARRSAPLRLMIVAETPAPGLVASAPPDPASVPNNHRSYMVQWWLFALVAAVIYGLALRKRWRGRSQGAVSSPPPPGS</sequence>
<dbReference type="Pfam" id="PF02104">
    <property type="entry name" value="SURF1"/>
    <property type="match status" value="1"/>
</dbReference>
<evidence type="ECO:0000256" key="1">
    <source>
        <dbReference type="RuleBase" id="RU363076"/>
    </source>
</evidence>
<comment type="similarity">
    <text evidence="1">Belongs to the SURF1 family.</text>
</comment>
<keyword evidence="1" id="KW-1133">Transmembrane helix</keyword>
<keyword evidence="1" id="KW-1003">Cell membrane</keyword>
<name>A0ABR6NC43_9SPHN</name>
<feature type="transmembrane region" description="Helical" evidence="1">
    <location>
        <begin position="6"/>
        <end position="26"/>
    </location>
</feature>
<feature type="transmembrane region" description="Helical" evidence="1">
    <location>
        <begin position="182"/>
        <end position="200"/>
    </location>
</feature>
<evidence type="ECO:0000313" key="3">
    <source>
        <dbReference type="Proteomes" id="UP001138540"/>
    </source>
</evidence>
<organism evidence="2 3">
    <name type="scientific">Sphingobium lignivorans</name>
    <dbReference type="NCBI Taxonomy" id="2735886"/>
    <lineage>
        <taxon>Bacteria</taxon>
        <taxon>Pseudomonadati</taxon>
        <taxon>Pseudomonadota</taxon>
        <taxon>Alphaproteobacteria</taxon>
        <taxon>Sphingomonadales</taxon>
        <taxon>Sphingomonadaceae</taxon>
        <taxon>Sphingobium</taxon>
    </lineage>
</organism>
<proteinExistence type="inferred from homology"/>
<accession>A0ABR6NC43</accession>
<protein>
    <recommendedName>
        <fullName evidence="1">SURF1-like protein</fullName>
    </recommendedName>
</protein>
<gene>
    <name evidence="2" type="ORF">HNP60_000817</name>
</gene>
<dbReference type="CDD" id="cd06662">
    <property type="entry name" value="SURF1"/>
    <property type="match status" value="1"/>
</dbReference>
<keyword evidence="3" id="KW-1185">Reference proteome</keyword>